<dbReference type="PANTHER" id="PTHR43129:SF1">
    <property type="entry name" value="FOSMIDOMYCIN RESISTANCE PROTEIN"/>
    <property type="match status" value="1"/>
</dbReference>
<evidence type="ECO:0000256" key="2">
    <source>
        <dbReference type="ARBA" id="ARBA00022448"/>
    </source>
</evidence>
<dbReference type="Proteomes" id="UP000682403">
    <property type="component" value="Unassembled WGS sequence"/>
</dbReference>
<keyword evidence="9" id="KW-1185">Reference proteome</keyword>
<protein>
    <submittedName>
        <fullName evidence="8">MFS transporter</fullName>
    </submittedName>
</protein>
<sequence>MQAAERRPSVNPTVYPILFAIGFVHLLNDTMQSVVPAVFPILERSMNLSYGQLGWIGFALSMTSSIMQPVVGWLTDKKSAPYVLPFGMGLSMIGMLGLAFAPNFGFVLLSVIFIGLGSAAFHPEGSRVAYMAAGGKRGLAQSIYQVGGNFGQSLAPLMTILIFIPLGQFGSIWFTLVAALAVFVLLFVSKWYSNQLIRFPKTVKATVKTKTRKRTKQVGFAITLLVFLVFARSWYSAGISNYFQFYLIEDYGISIKEAQYFIFLFLASGVIGTFLGGPLADRFGKRNVILFSMVGSAPFALILPHVSLIWVYPLFFIIGVIILSSFSVTVVYAQELIPGKIGTVSGLIVGLAFGMGAIGSAFLGMLADVWGLYATMILCSVLPVIGILTVFLPSDQKLREWEAESQTQ</sequence>
<feature type="transmembrane region" description="Helical" evidence="6">
    <location>
        <begin position="12"/>
        <end position="28"/>
    </location>
</feature>
<gene>
    <name evidence="8" type="ORF">J9317_03965</name>
</gene>
<evidence type="ECO:0000256" key="5">
    <source>
        <dbReference type="ARBA" id="ARBA00023136"/>
    </source>
</evidence>
<dbReference type="InterPro" id="IPR011701">
    <property type="entry name" value="MFS"/>
</dbReference>
<name>A0ABS5LB23_9BACI</name>
<evidence type="ECO:0000313" key="8">
    <source>
        <dbReference type="EMBL" id="MBS2967930.1"/>
    </source>
</evidence>
<evidence type="ECO:0000256" key="4">
    <source>
        <dbReference type="ARBA" id="ARBA00022989"/>
    </source>
</evidence>
<accession>A0ABS5LB23</accession>
<dbReference type="CDD" id="cd17478">
    <property type="entry name" value="MFS_FsR"/>
    <property type="match status" value="1"/>
</dbReference>
<comment type="caution">
    <text evidence="8">The sequence shown here is derived from an EMBL/GenBank/DDBJ whole genome shotgun (WGS) entry which is preliminary data.</text>
</comment>
<feature type="transmembrane region" description="Helical" evidence="6">
    <location>
        <begin position="218"/>
        <end position="238"/>
    </location>
</feature>
<feature type="transmembrane region" description="Helical" evidence="6">
    <location>
        <begin position="312"/>
        <end position="332"/>
    </location>
</feature>
<feature type="domain" description="Major facilitator superfamily (MFS) profile" evidence="7">
    <location>
        <begin position="17"/>
        <end position="398"/>
    </location>
</feature>
<evidence type="ECO:0000313" key="9">
    <source>
        <dbReference type="Proteomes" id="UP000682403"/>
    </source>
</evidence>
<keyword evidence="4 6" id="KW-1133">Transmembrane helix</keyword>
<feature type="transmembrane region" description="Helical" evidence="6">
    <location>
        <begin position="258"/>
        <end position="276"/>
    </location>
</feature>
<feature type="transmembrane region" description="Helical" evidence="6">
    <location>
        <begin position="48"/>
        <end position="67"/>
    </location>
</feature>
<evidence type="ECO:0000259" key="7">
    <source>
        <dbReference type="PROSITE" id="PS50850"/>
    </source>
</evidence>
<evidence type="ECO:0000256" key="1">
    <source>
        <dbReference type="ARBA" id="ARBA00004651"/>
    </source>
</evidence>
<dbReference type="RefSeq" id="WP_211556586.1">
    <property type="nucleotide sequence ID" value="NZ_JAGVRK010000001.1"/>
</dbReference>
<keyword evidence="3 6" id="KW-0812">Transmembrane</keyword>
<dbReference type="PANTHER" id="PTHR43129">
    <property type="entry name" value="FOSMIDOMYCIN RESISTANCE PROTEIN"/>
    <property type="match status" value="1"/>
</dbReference>
<dbReference type="InterPro" id="IPR036259">
    <property type="entry name" value="MFS_trans_sf"/>
</dbReference>
<dbReference type="SUPFAM" id="SSF103473">
    <property type="entry name" value="MFS general substrate transporter"/>
    <property type="match status" value="1"/>
</dbReference>
<feature type="transmembrane region" description="Helical" evidence="6">
    <location>
        <begin position="143"/>
        <end position="166"/>
    </location>
</feature>
<proteinExistence type="predicted"/>
<keyword evidence="5 6" id="KW-0472">Membrane</keyword>
<evidence type="ECO:0000256" key="3">
    <source>
        <dbReference type="ARBA" id="ARBA00022692"/>
    </source>
</evidence>
<feature type="transmembrane region" description="Helical" evidence="6">
    <location>
        <begin position="172"/>
        <end position="192"/>
    </location>
</feature>
<dbReference type="Gene3D" id="1.20.1250.20">
    <property type="entry name" value="MFS general substrate transporter like domains"/>
    <property type="match status" value="2"/>
</dbReference>
<feature type="transmembrane region" description="Helical" evidence="6">
    <location>
        <begin position="79"/>
        <end position="98"/>
    </location>
</feature>
<dbReference type="Pfam" id="PF07690">
    <property type="entry name" value="MFS_1"/>
    <property type="match status" value="1"/>
</dbReference>
<evidence type="ECO:0000256" key="6">
    <source>
        <dbReference type="SAM" id="Phobius"/>
    </source>
</evidence>
<feature type="transmembrane region" description="Helical" evidence="6">
    <location>
        <begin position="344"/>
        <end position="366"/>
    </location>
</feature>
<keyword evidence="2" id="KW-0813">Transport</keyword>
<feature type="transmembrane region" description="Helical" evidence="6">
    <location>
        <begin position="288"/>
        <end position="306"/>
    </location>
</feature>
<dbReference type="InterPro" id="IPR020846">
    <property type="entry name" value="MFS_dom"/>
</dbReference>
<comment type="subcellular location">
    <subcellularLocation>
        <location evidence="1">Cell membrane</location>
        <topology evidence="1">Multi-pass membrane protein</topology>
    </subcellularLocation>
</comment>
<feature type="transmembrane region" description="Helical" evidence="6">
    <location>
        <begin position="372"/>
        <end position="392"/>
    </location>
</feature>
<feature type="transmembrane region" description="Helical" evidence="6">
    <location>
        <begin position="104"/>
        <end position="122"/>
    </location>
</feature>
<dbReference type="PROSITE" id="PS50850">
    <property type="entry name" value="MFS"/>
    <property type="match status" value="1"/>
</dbReference>
<dbReference type="EMBL" id="JAGVRK010000001">
    <property type="protein sequence ID" value="MBS2967930.1"/>
    <property type="molecule type" value="Genomic_DNA"/>
</dbReference>
<reference evidence="8 9" key="1">
    <citation type="submission" date="2021-04" db="EMBL/GenBank/DDBJ databases">
        <title>Metabacillus sp. strain KIGAM252 whole genome sequence.</title>
        <authorList>
            <person name="Seo M.-J."/>
            <person name="Cho E.-S."/>
            <person name="Hwang C.Y."/>
            <person name="Yoon D.J."/>
        </authorList>
    </citation>
    <scope>NUCLEOTIDE SEQUENCE [LARGE SCALE GENOMIC DNA]</scope>
    <source>
        <strain evidence="8 9">KIGAM252</strain>
    </source>
</reference>
<organism evidence="8 9">
    <name type="scientific">Metabacillus flavus</name>
    <dbReference type="NCBI Taxonomy" id="2823519"/>
    <lineage>
        <taxon>Bacteria</taxon>
        <taxon>Bacillati</taxon>
        <taxon>Bacillota</taxon>
        <taxon>Bacilli</taxon>
        <taxon>Bacillales</taxon>
        <taxon>Bacillaceae</taxon>
        <taxon>Metabacillus</taxon>
    </lineage>
</organism>